<evidence type="ECO:0000313" key="5">
    <source>
        <dbReference type="EMBL" id="CAA9277231.1"/>
    </source>
</evidence>
<dbReference type="Gene3D" id="3.40.720.10">
    <property type="entry name" value="Alkaline Phosphatase, subunit A"/>
    <property type="match status" value="2"/>
</dbReference>
<keyword evidence="1" id="KW-0597">Phosphoprotein</keyword>
<reference evidence="5" key="1">
    <citation type="submission" date="2020-02" db="EMBL/GenBank/DDBJ databases">
        <authorList>
            <person name="Meier V. D."/>
        </authorList>
    </citation>
    <scope>NUCLEOTIDE SEQUENCE</scope>
    <source>
        <strain evidence="5">AVDCRST_MAG92</strain>
    </source>
</reference>
<keyword evidence="3" id="KW-0460">Magnesium</keyword>
<keyword evidence="5" id="KW-0378">Hydrolase</keyword>
<dbReference type="SMART" id="SM00098">
    <property type="entry name" value="alkPPc"/>
    <property type="match status" value="1"/>
</dbReference>
<evidence type="ECO:0000256" key="2">
    <source>
        <dbReference type="PIRSR" id="PIRSR601952-1"/>
    </source>
</evidence>
<evidence type="ECO:0000256" key="1">
    <source>
        <dbReference type="ARBA" id="ARBA00022553"/>
    </source>
</evidence>
<dbReference type="EMBL" id="CADCTM010000553">
    <property type="protein sequence ID" value="CAA9277231.1"/>
    <property type="molecule type" value="Genomic_DNA"/>
</dbReference>
<evidence type="ECO:0000256" key="4">
    <source>
        <dbReference type="SAM" id="SignalP"/>
    </source>
</evidence>
<dbReference type="GO" id="GO:0004035">
    <property type="term" value="F:alkaline phosphatase activity"/>
    <property type="evidence" value="ECO:0007669"/>
    <property type="project" value="UniProtKB-EC"/>
</dbReference>
<dbReference type="InterPro" id="IPR017850">
    <property type="entry name" value="Alkaline_phosphatase_core_sf"/>
</dbReference>
<comment type="cofactor">
    <cofactor evidence="3">
        <name>Mg(2+)</name>
        <dbReference type="ChEBI" id="CHEBI:18420"/>
    </cofactor>
    <text evidence="3">Binds 1 Mg(2+) ion.</text>
</comment>
<organism evidence="5">
    <name type="scientific">uncultured Coleofasciculus sp</name>
    <dbReference type="NCBI Taxonomy" id="1267456"/>
    <lineage>
        <taxon>Bacteria</taxon>
        <taxon>Bacillati</taxon>
        <taxon>Cyanobacteriota</taxon>
        <taxon>Cyanophyceae</taxon>
        <taxon>Coleofasciculales</taxon>
        <taxon>Coleofasciculaceae</taxon>
        <taxon>Coleofasciculus</taxon>
        <taxon>environmental samples</taxon>
    </lineage>
</organism>
<evidence type="ECO:0000256" key="3">
    <source>
        <dbReference type="PIRSR" id="PIRSR601952-2"/>
    </source>
</evidence>
<dbReference type="Pfam" id="PF00245">
    <property type="entry name" value="Alk_phosphatase"/>
    <property type="match status" value="1"/>
</dbReference>
<keyword evidence="3" id="KW-0479">Metal-binding</keyword>
<gene>
    <name evidence="5" type="ORF">AVDCRST_MAG92-3307</name>
</gene>
<feature type="active site" description="Phosphoserine intermediate" evidence="2">
    <location>
        <position position="183"/>
    </location>
</feature>
<comment type="cofactor">
    <cofactor evidence="3">
        <name>Zn(2+)</name>
        <dbReference type="ChEBI" id="CHEBI:29105"/>
    </cofactor>
    <text evidence="3">Binds 2 Zn(2+) ions.</text>
</comment>
<dbReference type="GO" id="GO:0046872">
    <property type="term" value="F:metal ion binding"/>
    <property type="evidence" value="ECO:0007669"/>
    <property type="project" value="UniProtKB-KW"/>
</dbReference>
<sequence>MISWFRRYVRCVALLCATVLFVFVPFADLSALADTGNGVNVIIMIGDGMGWEMARAAAIANGSPAYKGGKGRGLSFQNLQGYTYSTTYGTTIPGADGVYKKDNSALDGTNPETGKSNVRPDFFFKALPFNPGTTPDGGATAGGNLVGYDPQRGGFAPWNPISPTAATAQGFDKEYIKYSYPDSANTATTLYTGVKSFNNAIGVDIFERDLTTIQQIAVQNGKSTGLVTSVPISHATPGAAAATVNRRSKYDNDFPALDNILQESLRQYQPTVLLGGGNPLDFENKTNLGPINKYTYIKQSTYEELKNKPTNNRYGYTFVERGPNATQKLMRAARSINPEQGGRLLGLYGARGQNGNLPTSSANGDYSTTGLDNFSLFSTQGQNPDRVRPLSPGETDAQFIRREVAENPTLRDLSKAALEVLGKDKDGFWLMIEGGDIDWAAHDNNMDNLIGTMNDFDKAVRAVTEWIKNNGGWRKNLLIVTADHDHYLTLNDNFPQLLQQQGAEALTAQSDPDKAGHFWGSDPSVKYGWGNHTNRLVPVYYQGNTAAFASYIGKGYKAYSQNVPGVPNAIDQVHTFQVMKNALTAQRRSL</sequence>
<accession>A0A6J4JES0</accession>
<protein>
    <submittedName>
        <fullName evidence="5">Alkaline phosphatase</fullName>
        <ecNumber evidence="5">3.1.3.1</ecNumber>
    </submittedName>
</protein>
<dbReference type="PANTHER" id="PTHR11596">
    <property type="entry name" value="ALKALINE PHOSPHATASE"/>
    <property type="match status" value="1"/>
</dbReference>
<dbReference type="SUPFAM" id="SSF53649">
    <property type="entry name" value="Alkaline phosphatase-like"/>
    <property type="match status" value="1"/>
</dbReference>
<keyword evidence="3" id="KW-0862">Zinc</keyword>
<dbReference type="AlphaFoldDB" id="A0A6J4JES0"/>
<feature type="binding site" evidence="3">
    <location>
        <position position="234"/>
    </location>
    <ligand>
        <name>Mg(2+)</name>
        <dbReference type="ChEBI" id="CHEBI:18420"/>
    </ligand>
</feature>
<dbReference type="EC" id="3.1.3.1" evidence="5"/>
<dbReference type="PANTHER" id="PTHR11596:SF5">
    <property type="entry name" value="ALKALINE PHOSPHATASE"/>
    <property type="match status" value="1"/>
</dbReference>
<dbReference type="InterPro" id="IPR001952">
    <property type="entry name" value="Alkaline_phosphatase"/>
</dbReference>
<feature type="chain" id="PRO_5027065186" evidence="4">
    <location>
        <begin position="28"/>
        <end position="590"/>
    </location>
</feature>
<feature type="binding site" evidence="3">
    <location>
        <position position="433"/>
    </location>
    <ligand>
        <name>Mg(2+)</name>
        <dbReference type="ChEBI" id="CHEBI:18420"/>
    </ligand>
</feature>
<feature type="binding site" evidence="3">
    <location>
        <position position="483"/>
    </location>
    <ligand>
        <name>Zn(2+)</name>
        <dbReference type="ChEBI" id="CHEBI:29105"/>
        <label>2</label>
    </ligand>
</feature>
<feature type="signal peptide" evidence="4">
    <location>
        <begin position="1"/>
        <end position="27"/>
    </location>
</feature>
<keyword evidence="4" id="KW-0732">Signal</keyword>
<feature type="binding site" evidence="3">
    <location>
        <position position="438"/>
    </location>
    <ligand>
        <name>Zn(2+)</name>
        <dbReference type="ChEBI" id="CHEBI:29105"/>
        <label>2</label>
    </ligand>
</feature>
<feature type="binding site" evidence="3">
    <location>
        <position position="236"/>
    </location>
    <ligand>
        <name>Mg(2+)</name>
        <dbReference type="ChEBI" id="CHEBI:18420"/>
    </ligand>
</feature>
<feature type="binding site" evidence="3">
    <location>
        <position position="442"/>
    </location>
    <ligand>
        <name>Zn(2+)</name>
        <dbReference type="ChEBI" id="CHEBI:29105"/>
        <label>2</label>
    </ligand>
</feature>
<proteinExistence type="predicted"/>
<name>A0A6J4JES0_9CYAN</name>
<feature type="binding site" evidence="3">
    <location>
        <position position="484"/>
    </location>
    <ligand>
        <name>Zn(2+)</name>
        <dbReference type="ChEBI" id="CHEBI:29105"/>
        <label>2</label>
    </ligand>
</feature>